<evidence type="ECO:0000256" key="1">
    <source>
        <dbReference type="SAM" id="MobiDB-lite"/>
    </source>
</evidence>
<proteinExistence type="predicted"/>
<protein>
    <submittedName>
        <fullName evidence="2">Uncharacterized protein</fullName>
    </submittedName>
</protein>
<evidence type="ECO:0000313" key="3">
    <source>
        <dbReference type="Proteomes" id="UP001202281"/>
    </source>
</evidence>
<gene>
    <name evidence="2" type="ORF">MTR66_06630</name>
</gene>
<sequence>MTMMLSPDLLDRRALALIALRDAFGRPVRSPVHVTGEGVRALIKKDGTIAVLDAPGFGGHIGAFSEPPANPAIGSKPIPIAIEPSDPALQARHYVLALPRDPDPANRAQPNSLFRAAQVSLLATPQQKREGLACVLRVCVHRKGDGAAIGGALVRARSDNGKFEAMGVTDKAGEAALVFPDLPVAFPGAGGNMDPALPAKAIVKVVQASAVFTPKDSLRTPGGAVARKAGPFDPDKLASGPAPDFAGGTPFLLSAGTEPAIELEWLQP</sequence>
<keyword evidence="3" id="KW-1185">Reference proteome</keyword>
<dbReference type="EMBL" id="JALHLG010000005">
    <property type="protein sequence ID" value="MCJ2186487.1"/>
    <property type="molecule type" value="Genomic_DNA"/>
</dbReference>
<feature type="region of interest" description="Disordered" evidence="1">
    <location>
        <begin position="220"/>
        <end position="242"/>
    </location>
</feature>
<accession>A0ABT0BN59</accession>
<dbReference type="Proteomes" id="UP001202281">
    <property type="component" value="Unassembled WGS sequence"/>
</dbReference>
<dbReference type="RefSeq" id="WP_243918904.1">
    <property type="nucleotide sequence ID" value="NZ_JALHLG010000005.1"/>
</dbReference>
<comment type="caution">
    <text evidence="2">The sequence shown here is derived from an EMBL/GenBank/DDBJ whole genome shotgun (WGS) entry which is preliminary data.</text>
</comment>
<reference evidence="2 3" key="1">
    <citation type="submission" date="2022-04" db="EMBL/GenBank/DDBJ databases">
        <title>Identification of a novel bacterium isolated from mangrove sediments.</title>
        <authorList>
            <person name="Pan X."/>
        </authorList>
    </citation>
    <scope>NUCLEOTIDE SEQUENCE [LARGE SCALE GENOMIC DNA]</scope>
    <source>
        <strain evidence="2 3">B2638</strain>
    </source>
</reference>
<name>A0ABT0BN59_9SPHN</name>
<evidence type="ECO:0000313" key="2">
    <source>
        <dbReference type="EMBL" id="MCJ2186487.1"/>
    </source>
</evidence>
<organism evidence="2 3">
    <name type="scientific">Novosphingobium beihaiensis</name>
    <dbReference type="NCBI Taxonomy" id="2930389"/>
    <lineage>
        <taxon>Bacteria</taxon>
        <taxon>Pseudomonadati</taxon>
        <taxon>Pseudomonadota</taxon>
        <taxon>Alphaproteobacteria</taxon>
        <taxon>Sphingomonadales</taxon>
        <taxon>Sphingomonadaceae</taxon>
        <taxon>Novosphingobium</taxon>
    </lineage>
</organism>